<gene>
    <name evidence="5" type="ORF">OW157_03715</name>
</gene>
<feature type="transmembrane region" description="Helical" evidence="1">
    <location>
        <begin position="253"/>
        <end position="277"/>
    </location>
</feature>
<dbReference type="RefSeq" id="WP_268751990.1">
    <property type="nucleotide sequence ID" value="NZ_JAPRFQ010000001.1"/>
</dbReference>
<dbReference type="EMBL" id="JAPRFR010000001">
    <property type="protein sequence ID" value="MCZ0725677.1"/>
    <property type="molecule type" value="Genomic_DNA"/>
</dbReference>
<keyword evidence="1" id="KW-0472">Membrane</keyword>
<comment type="caution">
    <text evidence="5">The sequence shown here is derived from an EMBL/GenBank/DDBJ whole genome shotgun (WGS) entry which is preliminary data.</text>
</comment>
<dbReference type="InterPro" id="IPR048389">
    <property type="entry name" value="YciQ-like_C"/>
</dbReference>
<evidence type="ECO:0000259" key="3">
    <source>
        <dbReference type="Pfam" id="PF09972"/>
    </source>
</evidence>
<proteinExistence type="predicted"/>
<organism evidence="5 6">
    <name type="scientific">Aerococcus kribbianus</name>
    <dbReference type="NCBI Taxonomy" id="2999064"/>
    <lineage>
        <taxon>Bacteria</taxon>
        <taxon>Bacillati</taxon>
        <taxon>Bacillota</taxon>
        <taxon>Bacilli</taxon>
        <taxon>Lactobacillales</taxon>
        <taxon>Aerococcaceae</taxon>
        <taxon>Aerococcus</taxon>
    </lineage>
</organism>
<feature type="domain" description="Predicted membrane protein YciQ-like C-terminal" evidence="4">
    <location>
        <begin position="318"/>
        <end position="500"/>
    </location>
</feature>
<dbReference type="Pfam" id="PF20990">
    <property type="entry name" value="DUF2207_C"/>
    <property type="match status" value="1"/>
</dbReference>
<feature type="transmembrane region" description="Helical" evidence="1">
    <location>
        <begin position="427"/>
        <end position="449"/>
    </location>
</feature>
<protein>
    <submittedName>
        <fullName evidence="5">DUF2207 domain-containing protein</fullName>
    </submittedName>
</protein>
<dbReference type="Pfam" id="PF09972">
    <property type="entry name" value="DUF2207"/>
    <property type="match status" value="1"/>
</dbReference>
<feature type="transmembrane region" description="Helical" evidence="1">
    <location>
        <begin position="455"/>
        <end position="476"/>
    </location>
</feature>
<dbReference type="AlphaFoldDB" id="A0A9X3FW96"/>
<evidence type="ECO:0000313" key="5">
    <source>
        <dbReference type="EMBL" id="MCZ0725677.1"/>
    </source>
</evidence>
<keyword evidence="6" id="KW-1185">Reference proteome</keyword>
<evidence type="ECO:0000259" key="4">
    <source>
        <dbReference type="Pfam" id="PF20990"/>
    </source>
</evidence>
<evidence type="ECO:0000313" key="6">
    <source>
        <dbReference type="Proteomes" id="UP001146670"/>
    </source>
</evidence>
<evidence type="ECO:0000256" key="1">
    <source>
        <dbReference type="SAM" id="Phobius"/>
    </source>
</evidence>
<keyword evidence="2" id="KW-0732">Signal</keyword>
<reference evidence="5" key="1">
    <citation type="submission" date="2022-12" db="EMBL/GenBank/DDBJ databases">
        <title>Description and comparative metabolic analysis of Aerococcus sp. nov., isolated from the feces of a pig.</title>
        <authorList>
            <person name="Chang Y.-H."/>
        </authorList>
    </citation>
    <scope>NUCLEOTIDE SEQUENCE</scope>
    <source>
        <strain evidence="5">YH-aer222</strain>
    </source>
</reference>
<feature type="signal peptide" evidence="2">
    <location>
        <begin position="1"/>
        <end position="27"/>
    </location>
</feature>
<feature type="domain" description="DUF2207" evidence="3">
    <location>
        <begin position="30"/>
        <end position="214"/>
    </location>
</feature>
<keyword evidence="1" id="KW-1133">Transmembrane helix</keyword>
<feature type="chain" id="PRO_5040737051" evidence="2">
    <location>
        <begin position="28"/>
        <end position="568"/>
    </location>
</feature>
<dbReference type="Proteomes" id="UP001146670">
    <property type="component" value="Unassembled WGS sequence"/>
</dbReference>
<dbReference type="InterPro" id="IPR018702">
    <property type="entry name" value="DUF2207"/>
</dbReference>
<accession>A0A9X3FW96</accession>
<sequence length="568" mass="65231">MKKWHKYLSIVLMLVVCITLMADKVHADTTIRDYQITVNFTEAGNMESEELITYQVHDEVQSLKHRLMIGNQGDLESLNVAMKSADANDYFPFAASSSQDVGTYTLQEDGPYVNLELFNHLTKGQHEVNYQANVKGAWINYGKWQILDLSFINAPFSTRQTSISFKFPKAVDRQQMKLVIADNDRVEANWVSDQELRLTVNQLSPDKGIGIQMVLPGNFFPDNSRVGPESQGQELVRAIEENEQARLAEQRRYSYFSLALAGLIFLLSLVFVAYLIYRKSQINQGVSSYPYLAIDRSEWSPLTLAKFMGHHISKTSQFYFVLFALAGRGKLRLNFDKVGKRIQDIQVQLLDRSQLSPEEEKLTTALAVAADSSASLSLREWQYEESSKGRLKERKAFKQLKNQIDQITNKSLRQSGLFLKQSQLFNLLANLLIFLALLALLVCLYWQYQYHFSNLWVYILFVLAIITLLFAAKLVLPIRRENGVKVYKAYRSQIKALKDPDKMGDMVNSAYQLDYLYLYAWLEGKQVEFAQAIDRYGHQKAPLYQQSQAIKSFPFRKIQLSPNQTKNS</sequence>
<evidence type="ECO:0000256" key="2">
    <source>
        <dbReference type="SAM" id="SignalP"/>
    </source>
</evidence>
<name>A0A9X3FW96_9LACT</name>
<keyword evidence="1" id="KW-0812">Transmembrane</keyword>